<dbReference type="Gramene" id="TVU46497">
    <property type="protein sequence ID" value="TVU46497"/>
    <property type="gene ID" value="EJB05_06037"/>
</dbReference>
<evidence type="ECO:0000313" key="2">
    <source>
        <dbReference type="Proteomes" id="UP000324897"/>
    </source>
</evidence>
<proteinExistence type="predicted"/>
<organism evidence="1 2">
    <name type="scientific">Eragrostis curvula</name>
    <name type="common">weeping love grass</name>
    <dbReference type="NCBI Taxonomy" id="38414"/>
    <lineage>
        <taxon>Eukaryota</taxon>
        <taxon>Viridiplantae</taxon>
        <taxon>Streptophyta</taxon>
        <taxon>Embryophyta</taxon>
        <taxon>Tracheophyta</taxon>
        <taxon>Spermatophyta</taxon>
        <taxon>Magnoliopsida</taxon>
        <taxon>Liliopsida</taxon>
        <taxon>Poales</taxon>
        <taxon>Poaceae</taxon>
        <taxon>PACMAD clade</taxon>
        <taxon>Chloridoideae</taxon>
        <taxon>Eragrostideae</taxon>
        <taxon>Eragrostidinae</taxon>
        <taxon>Eragrostis</taxon>
    </lineage>
</organism>
<dbReference type="EMBL" id="RWGY01000004">
    <property type="protein sequence ID" value="TVU46497.1"/>
    <property type="molecule type" value="Genomic_DNA"/>
</dbReference>
<dbReference type="Proteomes" id="UP000324897">
    <property type="component" value="Chromosome 5"/>
</dbReference>
<evidence type="ECO:0000313" key="1">
    <source>
        <dbReference type="EMBL" id="TVU46497.1"/>
    </source>
</evidence>
<name>A0A5J9WF39_9POAL</name>
<protein>
    <submittedName>
        <fullName evidence="1">Uncharacterized protein</fullName>
    </submittedName>
</protein>
<keyword evidence="2" id="KW-1185">Reference proteome</keyword>
<sequence>MACSKLQGQQERYIMVLGVSLVLTPILRKDRFITSEGDIRRYDASNTKLPLQNFGHSIYCSLNTGGYHGSSLIIP</sequence>
<gene>
    <name evidence="1" type="ORF">EJB05_06037</name>
</gene>
<feature type="non-terminal residue" evidence="1">
    <location>
        <position position="1"/>
    </location>
</feature>
<accession>A0A5J9WF39</accession>
<dbReference type="AlphaFoldDB" id="A0A5J9WF39"/>
<comment type="caution">
    <text evidence="1">The sequence shown here is derived from an EMBL/GenBank/DDBJ whole genome shotgun (WGS) entry which is preliminary data.</text>
</comment>
<reference evidence="1 2" key="1">
    <citation type="journal article" date="2019" name="Sci. Rep.">
        <title>A high-quality genome of Eragrostis curvula grass provides insights into Poaceae evolution and supports new strategies to enhance forage quality.</title>
        <authorList>
            <person name="Carballo J."/>
            <person name="Santos B.A.C.M."/>
            <person name="Zappacosta D."/>
            <person name="Garbus I."/>
            <person name="Selva J.P."/>
            <person name="Gallo C.A."/>
            <person name="Diaz A."/>
            <person name="Albertini E."/>
            <person name="Caccamo M."/>
            <person name="Echenique V."/>
        </authorList>
    </citation>
    <scope>NUCLEOTIDE SEQUENCE [LARGE SCALE GENOMIC DNA]</scope>
    <source>
        <strain evidence="2">cv. Victoria</strain>
        <tissue evidence="1">Leaf</tissue>
    </source>
</reference>